<name>A0A0B5APL1_9BACL</name>
<protein>
    <recommendedName>
        <fullName evidence="6">ATP-dependent Clp protease proteolytic subunit</fullName>
    </recommendedName>
</protein>
<keyword evidence="4 7" id="KW-0378">Hydrolase</keyword>
<evidence type="ECO:0000313" key="7">
    <source>
        <dbReference type="EMBL" id="AJD92036.1"/>
    </source>
</evidence>
<dbReference type="CDD" id="cd07016">
    <property type="entry name" value="S14_ClpP_1"/>
    <property type="match status" value="1"/>
</dbReference>
<dbReference type="Proteomes" id="UP000031449">
    <property type="component" value="Chromosome"/>
</dbReference>
<evidence type="ECO:0000256" key="6">
    <source>
        <dbReference type="RuleBase" id="RU003567"/>
    </source>
</evidence>
<sequence>MKKLKINGPIIPNDYQEIYDWFDMEATSPAKVSSFLDANSGKDIEISINSGGGDVHSGSDIYTAIREHDGNVTVKVTGIAASAASVIAMAGDRVLMSPTAEMMIHNASMIAWGDDRTMSHAADILSTTNKVVANAYILKTGKAQDDLLEMMKKETWMSAQEAKKQGFIDEVMFDTNNQLIASSSKHLNMLPPEVIEKFKNDKQQNKPDPKKDEAILMQKKRAIARTNTIKLGGIKS</sequence>
<keyword evidence="5" id="KW-0720">Serine protease</keyword>
<dbReference type="PANTHER" id="PTHR10381">
    <property type="entry name" value="ATP-DEPENDENT CLP PROTEASE PROTEOLYTIC SUBUNIT"/>
    <property type="match status" value="1"/>
</dbReference>
<keyword evidence="8" id="KW-1185">Reference proteome</keyword>
<dbReference type="BioCyc" id="JESP1508404:G14D9-11999-MONOMER"/>
<evidence type="ECO:0000256" key="3">
    <source>
        <dbReference type="ARBA" id="ARBA00022670"/>
    </source>
</evidence>
<dbReference type="Pfam" id="PF00574">
    <property type="entry name" value="CLP_protease"/>
    <property type="match status" value="1"/>
</dbReference>
<dbReference type="InterPro" id="IPR001907">
    <property type="entry name" value="ClpP"/>
</dbReference>
<dbReference type="GO" id="GO:0051117">
    <property type="term" value="F:ATPase binding"/>
    <property type="evidence" value="ECO:0007669"/>
    <property type="project" value="TreeGrafter"/>
</dbReference>
<dbReference type="HOGENOM" id="CLU_052762_2_1_9"/>
<dbReference type="AlphaFoldDB" id="A0A0B5APL1"/>
<comment type="similarity">
    <text evidence="1 6">Belongs to the peptidase S14 family.</text>
</comment>
<evidence type="ECO:0000256" key="4">
    <source>
        <dbReference type="ARBA" id="ARBA00022801"/>
    </source>
</evidence>
<dbReference type="PRINTS" id="PR00127">
    <property type="entry name" value="CLPPROTEASEP"/>
</dbReference>
<dbReference type="InterPro" id="IPR023562">
    <property type="entry name" value="ClpP/TepA"/>
</dbReference>
<dbReference type="PANTHER" id="PTHR10381:SF70">
    <property type="entry name" value="ATP-DEPENDENT CLP PROTEASE PROTEOLYTIC SUBUNIT"/>
    <property type="match status" value="1"/>
</dbReference>
<dbReference type="GO" id="GO:0009368">
    <property type="term" value="C:endopeptidase Clp complex"/>
    <property type="evidence" value="ECO:0007669"/>
    <property type="project" value="TreeGrafter"/>
</dbReference>
<dbReference type="SUPFAM" id="SSF52096">
    <property type="entry name" value="ClpP/crotonase"/>
    <property type="match status" value="1"/>
</dbReference>
<evidence type="ECO:0000256" key="1">
    <source>
        <dbReference type="ARBA" id="ARBA00007039"/>
    </source>
</evidence>
<dbReference type="Gene3D" id="3.90.226.10">
    <property type="entry name" value="2-enoyl-CoA Hydratase, Chain A, domain 1"/>
    <property type="match status" value="1"/>
</dbReference>
<proteinExistence type="inferred from homology"/>
<evidence type="ECO:0000256" key="2">
    <source>
        <dbReference type="ARBA" id="ARBA00022490"/>
    </source>
</evidence>
<dbReference type="InterPro" id="IPR029045">
    <property type="entry name" value="ClpP/crotonase-like_dom_sf"/>
</dbReference>
<dbReference type="GO" id="GO:0004252">
    <property type="term" value="F:serine-type endopeptidase activity"/>
    <property type="evidence" value="ECO:0007669"/>
    <property type="project" value="InterPro"/>
</dbReference>
<dbReference type="NCBIfam" id="NF045542">
    <property type="entry name" value="Clp_rel_HeadMat"/>
    <property type="match status" value="1"/>
</dbReference>
<dbReference type="GO" id="GO:0006515">
    <property type="term" value="P:protein quality control for misfolded or incompletely synthesized proteins"/>
    <property type="evidence" value="ECO:0007669"/>
    <property type="project" value="TreeGrafter"/>
</dbReference>
<keyword evidence="3" id="KW-0645">Protease</keyword>
<accession>A0A0B5APL1</accession>
<dbReference type="GO" id="GO:0004176">
    <property type="term" value="F:ATP-dependent peptidase activity"/>
    <property type="evidence" value="ECO:0007669"/>
    <property type="project" value="InterPro"/>
</dbReference>
<evidence type="ECO:0000313" key="8">
    <source>
        <dbReference type="Proteomes" id="UP000031449"/>
    </source>
</evidence>
<evidence type="ECO:0000256" key="5">
    <source>
        <dbReference type="ARBA" id="ARBA00022825"/>
    </source>
</evidence>
<dbReference type="KEGG" id="jeo:JMA_27190"/>
<gene>
    <name evidence="7" type="ORF">JMA_27190</name>
</gene>
<dbReference type="EMBL" id="CP009416">
    <property type="protein sequence ID" value="AJD92036.1"/>
    <property type="molecule type" value="Genomic_DNA"/>
</dbReference>
<dbReference type="STRING" id="1508404.JMA_27190"/>
<keyword evidence="2" id="KW-0963">Cytoplasm</keyword>
<reference evidence="7 8" key="1">
    <citation type="submission" date="2014-08" db="EMBL/GenBank/DDBJ databases">
        <title>Complete genome of a marine bacteria Jeotgalibacillus malaysiensis.</title>
        <authorList>
            <person name="Yaakop A.S."/>
            <person name="Chan K.-G."/>
            <person name="Goh K.M."/>
        </authorList>
    </citation>
    <scope>NUCLEOTIDE SEQUENCE [LARGE SCALE GENOMIC DNA]</scope>
    <source>
        <strain evidence="7 8">D5</strain>
    </source>
</reference>
<organism evidence="7 8">
    <name type="scientific">Jeotgalibacillus malaysiensis</name>
    <dbReference type="NCBI Taxonomy" id="1508404"/>
    <lineage>
        <taxon>Bacteria</taxon>
        <taxon>Bacillati</taxon>
        <taxon>Bacillota</taxon>
        <taxon>Bacilli</taxon>
        <taxon>Bacillales</taxon>
        <taxon>Caryophanaceae</taxon>
        <taxon>Jeotgalibacillus</taxon>
    </lineage>
</organism>